<evidence type="ECO:0000256" key="1">
    <source>
        <dbReference type="SAM" id="Phobius"/>
    </source>
</evidence>
<keyword evidence="3" id="KW-1185">Reference proteome</keyword>
<name>A0A5J5EED0_9PEZI</name>
<protein>
    <submittedName>
        <fullName evidence="2">Uncharacterized protein</fullName>
    </submittedName>
</protein>
<comment type="caution">
    <text evidence="2">The sequence shown here is derived from an EMBL/GenBank/DDBJ whole genome shotgun (WGS) entry which is preliminary data.</text>
</comment>
<proteinExistence type="predicted"/>
<keyword evidence="1" id="KW-1133">Transmembrane helix</keyword>
<feature type="transmembrane region" description="Helical" evidence="1">
    <location>
        <begin position="140"/>
        <end position="162"/>
    </location>
</feature>
<evidence type="ECO:0000313" key="3">
    <source>
        <dbReference type="Proteomes" id="UP000326924"/>
    </source>
</evidence>
<keyword evidence="1" id="KW-0812">Transmembrane</keyword>
<organism evidence="2 3">
    <name type="scientific">Sphaerosporella brunnea</name>
    <dbReference type="NCBI Taxonomy" id="1250544"/>
    <lineage>
        <taxon>Eukaryota</taxon>
        <taxon>Fungi</taxon>
        <taxon>Dikarya</taxon>
        <taxon>Ascomycota</taxon>
        <taxon>Pezizomycotina</taxon>
        <taxon>Pezizomycetes</taxon>
        <taxon>Pezizales</taxon>
        <taxon>Pyronemataceae</taxon>
        <taxon>Sphaerosporella</taxon>
    </lineage>
</organism>
<dbReference type="EMBL" id="VXIS01000463">
    <property type="protein sequence ID" value="KAA8893316.1"/>
    <property type="molecule type" value="Genomic_DNA"/>
</dbReference>
<accession>A0A5J5EED0</accession>
<evidence type="ECO:0000313" key="2">
    <source>
        <dbReference type="EMBL" id="KAA8893316.1"/>
    </source>
</evidence>
<dbReference type="InParanoid" id="A0A5J5EED0"/>
<dbReference type="Proteomes" id="UP000326924">
    <property type="component" value="Unassembled WGS sequence"/>
</dbReference>
<feature type="transmembrane region" description="Helical" evidence="1">
    <location>
        <begin position="114"/>
        <end position="134"/>
    </location>
</feature>
<reference evidence="2 3" key="1">
    <citation type="submission" date="2019-09" db="EMBL/GenBank/DDBJ databases">
        <title>Draft genome of the ectomycorrhizal ascomycete Sphaerosporella brunnea.</title>
        <authorList>
            <consortium name="DOE Joint Genome Institute"/>
            <person name="Benucci G.M."/>
            <person name="Marozzi G."/>
            <person name="Antonielli L."/>
            <person name="Sanchez S."/>
            <person name="Marco P."/>
            <person name="Wang X."/>
            <person name="Falini L.B."/>
            <person name="Barry K."/>
            <person name="Haridas S."/>
            <person name="Lipzen A."/>
            <person name="Labutti K."/>
            <person name="Grigoriev I.V."/>
            <person name="Murat C."/>
            <person name="Martin F."/>
            <person name="Albertini E."/>
            <person name="Donnini D."/>
            <person name="Bonito G."/>
        </authorList>
    </citation>
    <scope>NUCLEOTIDE SEQUENCE [LARGE SCALE GENOMIC DNA]</scope>
    <source>
        <strain evidence="2 3">Sb_GMNB300</strain>
    </source>
</reference>
<dbReference type="AlphaFoldDB" id="A0A5J5EED0"/>
<keyword evidence="1" id="KW-0472">Membrane</keyword>
<gene>
    <name evidence="2" type="ORF">FN846DRAFT_896082</name>
</gene>
<sequence>MFILGDLRFSAPQNGLAHPKTAKHGPKQRYSQNRLRIQEVDPVPYATLALLNTLLQVGVEYRIKIFYTSTLMGTIAIHDSDNDYLHDNDDCDDYATVTTLTIGTIVTTVTIPKIGMIVIILVIAMIAMIVGILIFAIIVIILMIVMIAMIVIIAIIPTKLIIVELLTIVQISIPTVFAPCQSPQGPLRGASLSISFPDRYR</sequence>